<dbReference type="RefSeq" id="WP_264512939.1">
    <property type="nucleotide sequence ID" value="NZ_JAPDDR010000003.1"/>
</dbReference>
<sequence>MIAASGSYNDIFLVEEALGFSKMPTVIRTRLELVSADKTKNRSAVLTGRSGEEATLKVEGLEANVTGEDWSFSLGAVDLLLTVQWADAGSSKPWGVSTALTLEEGKRTLVAGQGTGQDRWQLFATASIEMTNGLPLREARWTEKEGRLEPWPRVAANDNQIRKPIGSDLSITMYRFANPWSRLRNSPEPFAPLPQVVVPDALSNWMRGPVADVGAILFEGLANPAWFAGFDSRSGRILVLADAEAQDRCESRLNTGVVDPIVGENLWVGSNPSSGAWLLACRAREEARIYAPEVEAVPAFEVSISELGDHSYDLQFAAARIPLEGAAARISGEGLFKLVAPDFVTRKDFMAEQGDGMITIFLRRSPP</sequence>
<reference evidence="1" key="1">
    <citation type="submission" date="2022-10" db="EMBL/GenBank/DDBJ databases">
        <title>Luteolibacter sp. GHJ8, whole genome shotgun sequencing project.</title>
        <authorList>
            <person name="Zhao G."/>
            <person name="Shen L."/>
        </authorList>
    </citation>
    <scope>NUCLEOTIDE SEQUENCE</scope>
    <source>
        <strain evidence="1">GHJ8</strain>
    </source>
</reference>
<comment type="caution">
    <text evidence="1">The sequence shown here is derived from an EMBL/GenBank/DDBJ whole genome shotgun (WGS) entry which is preliminary data.</text>
</comment>
<dbReference type="EMBL" id="JAPDDR010000003">
    <property type="protein sequence ID" value="MCW1913463.1"/>
    <property type="molecule type" value="Genomic_DNA"/>
</dbReference>
<name>A0ABT3G0U6_9BACT</name>
<evidence type="ECO:0000313" key="2">
    <source>
        <dbReference type="Proteomes" id="UP001165653"/>
    </source>
</evidence>
<proteinExistence type="predicted"/>
<gene>
    <name evidence="1" type="ORF">OJ996_07755</name>
</gene>
<keyword evidence="2" id="KW-1185">Reference proteome</keyword>
<accession>A0ABT3G0U6</accession>
<protein>
    <submittedName>
        <fullName evidence="1">Uncharacterized protein</fullName>
    </submittedName>
</protein>
<organism evidence="1 2">
    <name type="scientific">Luteolibacter rhizosphaerae</name>
    <dbReference type="NCBI Taxonomy" id="2989719"/>
    <lineage>
        <taxon>Bacteria</taxon>
        <taxon>Pseudomonadati</taxon>
        <taxon>Verrucomicrobiota</taxon>
        <taxon>Verrucomicrobiia</taxon>
        <taxon>Verrucomicrobiales</taxon>
        <taxon>Verrucomicrobiaceae</taxon>
        <taxon>Luteolibacter</taxon>
    </lineage>
</organism>
<dbReference type="Proteomes" id="UP001165653">
    <property type="component" value="Unassembled WGS sequence"/>
</dbReference>
<evidence type="ECO:0000313" key="1">
    <source>
        <dbReference type="EMBL" id="MCW1913463.1"/>
    </source>
</evidence>